<evidence type="ECO:0000313" key="9">
    <source>
        <dbReference type="EMBL" id="RED61825.1"/>
    </source>
</evidence>
<accession>A0A3D9IJE2</accession>
<evidence type="ECO:0000256" key="2">
    <source>
        <dbReference type="ARBA" id="ARBA00007998"/>
    </source>
</evidence>
<keyword evidence="5 8" id="KW-0812">Transmembrane</keyword>
<dbReference type="PANTHER" id="PTHR34975:SF2">
    <property type="entry name" value="SPORE GERMINATION PROTEIN A2"/>
    <property type="match status" value="1"/>
</dbReference>
<feature type="transmembrane region" description="Helical" evidence="8">
    <location>
        <begin position="146"/>
        <end position="164"/>
    </location>
</feature>
<feature type="transmembrane region" description="Helical" evidence="8">
    <location>
        <begin position="121"/>
        <end position="139"/>
    </location>
</feature>
<protein>
    <submittedName>
        <fullName evidence="9">Spore germination protein</fullName>
    </submittedName>
</protein>
<evidence type="ECO:0000256" key="6">
    <source>
        <dbReference type="ARBA" id="ARBA00022989"/>
    </source>
</evidence>
<feature type="transmembrane region" description="Helical" evidence="8">
    <location>
        <begin position="306"/>
        <end position="323"/>
    </location>
</feature>
<evidence type="ECO:0000313" key="10">
    <source>
        <dbReference type="Proteomes" id="UP000256869"/>
    </source>
</evidence>
<keyword evidence="4" id="KW-0309">Germination</keyword>
<feature type="transmembrane region" description="Helical" evidence="8">
    <location>
        <begin position="39"/>
        <end position="62"/>
    </location>
</feature>
<evidence type="ECO:0000256" key="1">
    <source>
        <dbReference type="ARBA" id="ARBA00004141"/>
    </source>
</evidence>
<dbReference type="GO" id="GO:0009847">
    <property type="term" value="P:spore germination"/>
    <property type="evidence" value="ECO:0007669"/>
    <property type="project" value="InterPro"/>
</dbReference>
<evidence type="ECO:0000256" key="7">
    <source>
        <dbReference type="ARBA" id="ARBA00023136"/>
    </source>
</evidence>
<dbReference type="EMBL" id="QRDY01000005">
    <property type="protein sequence ID" value="RED61825.1"/>
    <property type="molecule type" value="Genomic_DNA"/>
</dbReference>
<keyword evidence="6 8" id="KW-1133">Transmembrane helix</keyword>
<evidence type="ECO:0000256" key="8">
    <source>
        <dbReference type="SAM" id="Phobius"/>
    </source>
</evidence>
<keyword evidence="7 8" id="KW-0472">Membrane</keyword>
<comment type="caution">
    <text evidence="9">The sequence shown here is derived from an EMBL/GenBank/DDBJ whole genome shotgun (WGS) entry which is preliminary data.</text>
</comment>
<feature type="transmembrane region" description="Helical" evidence="8">
    <location>
        <begin position="218"/>
        <end position="241"/>
    </location>
</feature>
<sequence length="368" mass="40291">MIRAYPVTAIRATAVVISTIIGVGVLSFPKIAAEAADSGAPLVTLAAVGIAFAGLVILAVLVRRYPKENIMQFGGRLIGKRVARCFNLLLILFFATSTGLSLREFGEVVIEVLLPETPIKFTIMVLLLITVISCRCTVIKFSYVHSFYLPSIVAISFVMFFASLKNYDTVNLMPIIGNHPDGFWKGAMSIAALFQSAFVLCLLIPYMRNPNKIVASTIWGVGISGIIFLLIVVSSISTFGAEETKHLKFPTLEAARSATIPDGALERLDGIFIIVWVISVFTTLFSTYYFSVAASKETFGLRDHRLISSFLLPYVFIVSLLPRDVFILTSTGVPIYRFGLLLTIGYPALLLLISTFRGHRRITDASNA</sequence>
<feature type="transmembrane region" description="Helical" evidence="8">
    <location>
        <begin position="184"/>
        <end position="206"/>
    </location>
</feature>
<feature type="transmembrane region" description="Helical" evidence="8">
    <location>
        <begin position="12"/>
        <end position="33"/>
    </location>
</feature>
<evidence type="ECO:0000256" key="4">
    <source>
        <dbReference type="ARBA" id="ARBA00022544"/>
    </source>
</evidence>
<feature type="transmembrane region" description="Helical" evidence="8">
    <location>
        <begin position="82"/>
        <end position="101"/>
    </location>
</feature>
<name>A0A3D9IJE2_9BACL</name>
<feature type="transmembrane region" description="Helical" evidence="8">
    <location>
        <begin position="271"/>
        <end position="294"/>
    </location>
</feature>
<dbReference type="Pfam" id="PF03845">
    <property type="entry name" value="Spore_permease"/>
    <property type="match status" value="1"/>
</dbReference>
<dbReference type="PANTHER" id="PTHR34975">
    <property type="entry name" value="SPORE GERMINATION PROTEIN A2"/>
    <property type="match status" value="1"/>
</dbReference>
<proteinExistence type="inferred from homology"/>
<reference evidence="9 10" key="1">
    <citation type="submission" date="2018-07" db="EMBL/GenBank/DDBJ databases">
        <title>Genomic Encyclopedia of Type Strains, Phase III (KMG-III): the genomes of soil and plant-associated and newly described type strains.</title>
        <authorList>
            <person name="Whitman W."/>
        </authorList>
    </citation>
    <scope>NUCLEOTIDE SEQUENCE [LARGE SCALE GENOMIC DNA]</scope>
    <source>
        <strain evidence="9 10">CECT 8236</strain>
    </source>
</reference>
<keyword evidence="10" id="KW-1185">Reference proteome</keyword>
<feature type="transmembrane region" description="Helical" evidence="8">
    <location>
        <begin position="335"/>
        <end position="353"/>
    </location>
</feature>
<comment type="similarity">
    <text evidence="2">Belongs to the amino acid-polyamine-organocation (APC) superfamily. Spore germination protein (SGP) (TC 2.A.3.9) family.</text>
</comment>
<dbReference type="Proteomes" id="UP000256869">
    <property type="component" value="Unassembled WGS sequence"/>
</dbReference>
<keyword evidence="3" id="KW-0813">Transport</keyword>
<comment type="subcellular location">
    <subcellularLocation>
        <location evidence="1">Membrane</location>
        <topology evidence="1">Multi-pass membrane protein</topology>
    </subcellularLocation>
</comment>
<evidence type="ECO:0000256" key="3">
    <source>
        <dbReference type="ARBA" id="ARBA00022448"/>
    </source>
</evidence>
<dbReference type="AlphaFoldDB" id="A0A3D9IJE2"/>
<dbReference type="NCBIfam" id="TIGR00912">
    <property type="entry name" value="2A0309"/>
    <property type="match status" value="1"/>
</dbReference>
<dbReference type="GO" id="GO:0016020">
    <property type="term" value="C:membrane"/>
    <property type="evidence" value="ECO:0007669"/>
    <property type="project" value="UniProtKB-SubCell"/>
</dbReference>
<dbReference type="InterPro" id="IPR004761">
    <property type="entry name" value="Spore_GerAB"/>
</dbReference>
<dbReference type="RefSeq" id="WP_181907371.1">
    <property type="nucleotide sequence ID" value="NZ_QRDY01000005.1"/>
</dbReference>
<evidence type="ECO:0000256" key="5">
    <source>
        <dbReference type="ARBA" id="ARBA00022692"/>
    </source>
</evidence>
<organism evidence="9 10">
    <name type="scientific">Cohnella lupini</name>
    <dbReference type="NCBI Taxonomy" id="1294267"/>
    <lineage>
        <taxon>Bacteria</taxon>
        <taxon>Bacillati</taxon>
        <taxon>Bacillota</taxon>
        <taxon>Bacilli</taxon>
        <taxon>Bacillales</taxon>
        <taxon>Paenibacillaceae</taxon>
        <taxon>Cohnella</taxon>
    </lineage>
</organism>
<dbReference type="Gene3D" id="1.20.1740.10">
    <property type="entry name" value="Amino acid/polyamine transporter I"/>
    <property type="match status" value="1"/>
</dbReference>
<gene>
    <name evidence="9" type="ORF">DFP95_105254</name>
</gene>